<dbReference type="NCBIfam" id="TIGR00077">
    <property type="entry name" value="lspA"/>
    <property type="match status" value="1"/>
</dbReference>
<name>D5EQU1_CORAD</name>
<dbReference type="PRINTS" id="PR00781">
    <property type="entry name" value="LIPOSIGPTASE"/>
</dbReference>
<dbReference type="EC" id="3.4.23.36" evidence="9"/>
<evidence type="ECO:0000256" key="4">
    <source>
        <dbReference type="ARBA" id="ARBA00022692"/>
    </source>
</evidence>
<keyword evidence="6 9" id="KW-0378">Hydrolase</keyword>
<evidence type="ECO:0000256" key="2">
    <source>
        <dbReference type="ARBA" id="ARBA00022475"/>
    </source>
</evidence>
<dbReference type="EMBL" id="CP001998">
    <property type="protein sequence ID" value="ADE53934.1"/>
    <property type="molecule type" value="Genomic_DNA"/>
</dbReference>
<evidence type="ECO:0000256" key="1">
    <source>
        <dbReference type="ARBA" id="ARBA00006139"/>
    </source>
</evidence>
<dbReference type="KEGG" id="caa:Caka_0912"/>
<evidence type="ECO:0000256" key="8">
    <source>
        <dbReference type="ARBA" id="ARBA00023136"/>
    </source>
</evidence>
<comment type="similarity">
    <text evidence="1 9 10">Belongs to the peptidase A8 family.</text>
</comment>
<evidence type="ECO:0000256" key="5">
    <source>
        <dbReference type="ARBA" id="ARBA00022750"/>
    </source>
</evidence>
<reference evidence="11 12" key="1">
    <citation type="journal article" date="2010" name="Stand. Genomic Sci.">
        <title>Complete genome sequence of Coraliomargarita akajimensis type strain (04OKA010-24).</title>
        <authorList>
            <person name="Mavromatis K."/>
            <person name="Abt B."/>
            <person name="Brambilla E."/>
            <person name="Lapidus A."/>
            <person name="Copeland A."/>
            <person name="Deshpande S."/>
            <person name="Nolan M."/>
            <person name="Lucas S."/>
            <person name="Tice H."/>
            <person name="Cheng J.F."/>
            <person name="Han C."/>
            <person name="Detter J.C."/>
            <person name="Woyke T."/>
            <person name="Goodwin L."/>
            <person name="Pitluck S."/>
            <person name="Held B."/>
            <person name="Brettin T."/>
            <person name="Tapia R."/>
            <person name="Ivanova N."/>
            <person name="Mikhailova N."/>
            <person name="Pati A."/>
            <person name="Liolios K."/>
            <person name="Chen A."/>
            <person name="Palaniappan K."/>
            <person name="Land M."/>
            <person name="Hauser L."/>
            <person name="Chang Y.J."/>
            <person name="Jeffries C.D."/>
            <person name="Rohde M."/>
            <person name="Goker M."/>
            <person name="Bristow J."/>
            <person name="Eisen J.A."/>
            <person name="Markowitz V."/>
            <person name="Hugenholtz P."/>
            <person name="Klenk H.P."/>
            <person name="Kyrpides N.C."/>
        </authorList>
    </citation>
    <scope>NUCLEOTIDE SEQUENCE [LARGE SCALE GENOMIC DNA]</scope>
    <source>
        <strain evidence="12">DSM 45221 / IAM 15411 / JCM 23193 / KCTC 12865</strain>
    </source>
</reference>
<keyword evidence="3 9" id="KW-0645">Protease</keyword>
<feature type="transmembrane region" description="Helical" evidence="9">
    <location>
        <begin position="95"/>
        <end position="112"/>
    </location>
</feature>
<dbReference type="UniPathway" id="UPA00665"/>
<feature type="transmembrane region" description="Helical" evidence="9">
    <location>
        <begin position="12"/>
        <end position="31"/>
    </location>
</feature>
<feature type="transmembrane region" description="Helical" evidence="9">
    <location>
        <begin position="59"/>
        <end position="83"/>
    </location>
</feature>
<evidence type="ECO:0000256" key="10">
    <source>
        <dbReference type="RuleBase" id="RU004181"/>
    </source>
</evidence>
<keyword evidence="2 9" id="KW-1003">Cell membrane</keyword>
<comment type="function">
    <text evidence="9">This protein specifically catalyzes the removal of signal peptides from prolipoproteins.</text>
</comment>
<dbReference type="GO" id="GO:0004190">
    <property type="term" value="F:aspartic-type endopeptidase activity"/>
    <property type="evidence" value="ECO:0007669"/>
    <property type="project" value="UniProtKB-UniRule"/>
</dbReference>
<keyword evidence="5 9" id="KW-0064">Aspartyl protease</keyword>
<dbReference type="PANTHER" id="PTHR33695">
    <property type="entry name" value="LIPOPROTEIN SIGNAL PEPTIDASE"/>
    <property type="match status" value="1"/>
</dbReference>
<dbReference type="InterPro" id="IPR001872">
    <property type="entry name" value="Peptidase_A8"/>
</dbReference>
<keyword evidence="12" id="KW-1185">Reference proteome</keyword>
<keyword evidence="11" id="KW-0449">Lipoprotein</keyword>
<accession>D5EQU1</accession>
<evidence type="ECO:0000313" key="12">
    <source>
        <dbReference type="Proteomes" id="UP000000925"/>
    </source>
</evidence>
<evidence type="ECO:0000256" key="3">
    <source>
        <dbReference type="ARBA" id="ARBA00022670"/>
    </source>
</evidence>
<feature type="active site" evidence="9">
    <location>
        <position position="148"/>
    </location>
</feature>
<proteinExistence type="inferred from homology"/>
<feature type="transmembrane region" description="Helical" evidence="9">
    <location>
        <begin position="144"/>
        <end position="164"/>
    </location>
</feature>
<feature type="active site" evidence="9">
    <location>
        <position position="122"/>
    </location>
</feature>
<dbReference type="RefSeq" id="WP_013042658.1">
    <property type="nucleotide sequence ID" value="NC_014008.1"/>
</dbReference>
<sequence>MNTLQRIKAYQRLYVIAALIFVFDQVSKWWIFNNLVINEDFITIIQDFFYIVHVGNEGAAWGMFSGHGGPLTLFAAVALVAIYCFRHSLQLKHSLVQILFGMMIGGIIGNAIDRMVHGHVIDFLDFHFPFQIPVVLPNGHYPTFNIADCGIVIGVFGYIIFSFLHPEPESGSAAKRS</sequence>
<evidence type="ECO:0000256" key="6">
    <source>
        <dbReference type="ARBA" id="ARBA00022801"/>
    </source>
</evidence>
<dbReference type="HOGENOM" id="CLU_083252_3_3_0"/>
<dbReference type="AlphaFoldDB" id="D5EQU1"/>
<dbReference type="Proteomes" id="UP000000925">
    <property type="component" value="Chromosome"/>
</dbReference>
<keyword evidence="9" id="KW-0997">Cell inner membrane</keyword>
<comment type="subcellular location">
    <subcellularLocation>
        <location evidence="9">Cell inner membrane</location>
        <topology evidence="9">Multi-pass membrane protein</topology>
    </subcellularLocation>
</comment>
<comment type="pathway">
    <text evidence="9">Protein modification; lipoprotein biosynthesis (signal peptide cleavage).</text>
</comment>
<dbReference type="STRING" id="583355.Caka_0912"/>
<dbReference type="OrthoDB" id="9810259at2"/>
<evidence type="ECO:0000256" key="7">
    <source>
        <dbReference type="ARBA" id="ARBA00022989"/>
    </source>
</evidence>
<dbReference type="GO" id="GO:0005886">
    <property type="term" value="C:plasma membrane"/>
    <property type="evidence" value="ECO:0007669"/>
    <property type="project" value="UniProtKB-SubCell"/>
</dbReference>
<keyword evidence="7 9" id="KW-1133">Transmembrane helix</keyword>
<keyword evidence="8 9" id="KW-0472">Membrane</keyword>
<evidence type="ECO:0000256" key="9">
    <source>
        <dbReference type="HAMAP-Rule" id="MF_00161"/>
    </source>
</evidence>
<protein>
    <recommendedName>
        <fullName evidence="9">Lipoprotein signal peptidase</fullName>
        <ecNumber evidence="9">3.4.23.36</ecNumber>
    </recommendedName>
    <alternativeName>
        <fullName evidence="9">Prolipoprotein signal peptidase</fullName>
    </alternativeName>
    <alternativeName>
        <fullName evidence="9">Signal peptidase II</fullName>
        <shortName evidence="9">SPase II</shortName>
    </alternativeName>
</protein>
<keyword evidence="4 9" id="KW-0812">Transmembrane</keyword>
<dbReference type="HAMAP" id="MF_00161">
    <property type="entry name" value="LspA"/>
    <property type="match status" value="1"/>
</dbReference>
<comment type="catalytic activity">
    <reaction evidence="9">
        <text>Release of signal peptides from bacterial membrane prolipoproteins. Hydrolyzes -Xaa-Yaa-Zaa-|-(S,diacylglyceryl)Cys-, in which Xaa is hydrophobic (preferably Leu), and Yaa (Ala or Ser) and Zaa (Gly or Ala) have small, neutral side chains.</text>
        <dbReference type="EC" id="3.4.23.36"/>
    </reaction>
</comment>
<dbReference type="Pfam" id="PF01252">
    <property type="entry name" value="Peptidase_A8"/>
    <property type="match status" value="1"/>
</dbReference>
<gene>
    <name evidence="9" type="primary">lspA</name>
    <name evidence="11" type="ordered locus">Caka_0912</name>
</gene>
<dbReference type="PANTHER" id="PTHR33695:SF1">
    <property type="entry name" value="LIPOPROTEIN SIGNAL PEPTIDASE"/>
    <property type="match status" value="1"/>
</dbReference>
<dbReference type="eggNOG" id="COG0597">
    <property type="taxonomic scope" value="Bacteria"/>
</dbReference>
<evidence type="ECO:0000313" key="11">
    <source>
        <dbReference type="EMBL" id="ADE53934.1"/>
    </source>
</evidence>
<organism evidence="11 12">
    <name type="scientific">Coraliomargarita akajimensis (strain DSM 45221 / IAM 15411 / JCM 23193 / KCTC 12865 / 04OKA010-24)</name>
    <dbReference type="NCBI Taxonomy" id="583355"/>
    <lineage>
        <taxon>Bacteria</taxon>
        <taxon>Pseudomonadati</taxon>
        <taxon>Verrucomicrobiota</taxon>
        <taxon>Opitutia</taxon>
        <taxon>Puniceicoccales</taxon>
        <taxon>Coraliomargaritaceae</taxon>
        <taxon>Coraliomargarita</taxon>
    </lineage>
</organism>
<dbReference type="GO" id="GO:0006508">
    <property type="term" value="P:proteolysis"/>
    <property type="evidence" value="ECO:0007669"/>
    <property type="project" value="UniProtKB-KW"/>
</dbReference>